<keyword evidence="2" id="KW-1185">Reference proteome</keyword>
<dbReference type="GO" id="GO:1902660">
    <property type="term" value="P:negative regulation of glucose mediated signaling pathway"/>
    <property type="evidence" value="ECO:0007669"/>
    <property type="project" value="TreeGrafter"/>
</dbReference>
<dbReference type="STRING" id="765257.A0A0C9ZEE4"/>
<dbReference type="GO" id="GO:0004115">
    <property type="term" value="F:3',5'-cyclic-AMP phosphodiesterase activity"/>
    <property type="evidence" value="ECO:0007669"/>
    <property type="project" value="InterPro"/>
</dbReference>
<dbReference type="Gene3D" id="3.60.15.10">
    <property type="entry name" value="Ribonuclease Z/Hydroxyacylglutathione hydrolase-like"/>
    <property type="match status" value="1"/>
</dbReference>
<dbReference type="PANTHER" id="PTHR28283">
    <property type="entry name" value="3',5'-CYCLIC-NUCLEOTIDE PHOSPHODIESTERASE 1"/>
    <property type="match status" value="1"/>
</dbReference>
<proteinExistence type="predicted"/>
<gene>
    <name evidence="1" type="ORF">PISMIDRAFT_193690</name>
</gene>
<dbReference type="Pfam" id="PF02112">
    <property type="entry name" value="PDEase_II"/>
    <property type="match status" value="1"/>
</dbReference>
<dbReference type="AlphaFoldDB" id="A0A0C9ZEE4"/>
<evidence type="ECO:0000313" key="1">
    <source>
        <dbReference type="EMBL" id="KIK18308.1"/>
    </source>
</evidence>
<dbReference type="OrthoDB" id="258495at2759"/>
<dbReference type="CDD" id="cd07735">
    <property type="entry name" value="class_II_PDE_MBL-fold"/>
    <property type="match status" value="1"/>
</dbReference>
<evidence type="ECO:0000313" key="2">
    <source>
        <dbReference type="Proteomes" id="UP000054018"/>
    </source>
</evidence>
<evidence type="ECO:0008006" key="3">
    <source>
        <dbReference type="Google" id="ProtNLM"/>
    </source>
</evidence>
<dbReference type="InterPro" id="IPR036866">
    <property type="entry name" value="RibonucZ/Hydroxyglut_hydro"/>
</dbReference>
<reference evidence="2" key="2">
    <citation type="submission" date="2015-01" db="EMBL/GenBank/DDBJ databases">
        <title>Evolutionary Origins and Diversification of the Mycorrhizal Mutualists.</title>
        <authorList>
            <consortium name="DOE Joint Genome Institute"/>
            <consortium name="Mycorrhizal Genomics Consortium"/>
            <person name="Kohler A."/>
            <person name="Kuo A."/>
            <person name="Nagy L.G."/>
            <person name="Floudas D."/>
            <person name="Copeland A."/>
            <person name="Barry K.W."/>
            <person name="Cichocki N."/>
            <person name="Veneault-Fourrey C."/>
            <person name="LaButti K."/>
            <person name="Lindquist E.A."/>
            <person name="Lipzen A."/>
            <person name="Lundell T."/>
            <person name="Morin E."/>
            <person name="Murat C."/>
            <person name="Riley R."/>
            <person name="Ohm R."/>
            <person name="Sun H."/>
            <person name="Tunlid A."/>
            <person name="Henrissat B."/>
            <person name="Grigoriev I.V."/>
            <person name="Hibbett D.S."/>
            <person name="Martin F."/>
        </authorList>
    </citation>
    <scope>NUCLEOTIDE SEQUENCE [LARGE SCALE GENOMIC DNA]</scope>
    <source>
        <strain evidence="2">441</strain>
    </source>
</reference>
<dbReference type="Proteomes" id="UP000054018">
    <property type="component" value="Unassembled WGS sequence"/>
</dbReference>
<dbReference type="EMBL" id="KN833808">
    <property type="protein sequence ID" value="KIK18308.1"/>
    <property type="molecule type" value="Genomic_DNA"/>
</dbReference>
<dbReference type="PRINTS" id="PR00388">
    <property type="entry name" value="PDIESTERASE2"/>
</dbReference>
<dbReference type="GO" id="GO:0047555">
    <property type="term" value="F:3',5'-cyclic-GMP phosphodiesterase activity"/>
    <property type="evidence" value="ECO:0007669"/>
    <property type="project" value="TreeGrafter"/>
</dbReference>
<dbReference type="InterPro" id="IPR000396">
    <property type="entry name" value="Pdiesterase2"/>
</dbReference>
<sequence>MPFFDIVVVGSGGGVDETNLSGYLLKPCDASWDDGIIALEAGSGHGALGHILKRNPTLFGQIIADDGPSKRITPFTVYSNVQCFLITHAHLDHISSLVVSAGTMGGDRKFIYGSPQTLKDLETIFSGRTWPKLAGYDEDDPVSRLIYRALHADGKYKSVSQDVSVRSMTVSHGESDSGGVYESLCFFVKHIPSRHEFIFFGDVEPDSISMKPRNVNVWRAAAPKIPHDLSAIFIECSYPAGRPTETLYGHLSPDHLAQEMLNLATEVVLARDSSRKRGGRVRKRQKRDMTSPEVLYGALAGLRVYLIHCKETFSSDRPINHVIRDQCRDLLKPHNLGVEVLTADQGMKIVI</sequence>
<dbReference type="PANTHER" id="PTHR28283:SF1">
    <property type="entry name" value="3',5'-CYCLIC-NUCLEOTIDE PHOSPHODIESTERASE 1"/>
    <property type="match status" value="1"/>
</dbReference>
<accession>A0A0C9ZEE4</accession>
<dbReference type="GO" id="GO:0006198">
    <property type="term" value="P:cAMP catabolic process"/>
    <property type="evidence" value="ECO:0007669"/>
    <property type="project" value="InterPro"/>
</dbReference>
<organism evidence="1 2">
    <name type="scientific">Pisolithus microcarpus 441</name>
    <dbReference type="NCBI Taxonomy" id="765257"/>
    <lineage>
        <taxon>Eukaryota</taxon>
        <taxon>Fungi</taxon>
        <taxon>Dikarya</taxon>
        <taxon>Basidiomycota</taxon>
        <taxon>Agaricomycotina</taxon>
        <taxon>Agaricomycetes</taxon>
        <taxon>Agaricomycetidae</taxon>
        <taxon>Boletales</taxon>
        <taxon>Sclerodermatineae</taxon>
        <taxon>Pisolithaceae</taxon>
        <taxon>Pisolithus</taxon>
    </lineage>
</organism>
<protein>
    <recommendedName>
        <fullName evidence="3">3',5'-cyclic-nucleotide phosphodiesterase</fullName>
    </recommendedName>
</protein>
<dbReference type="SUPFAM" id="SSF56281">
    <property type="entry name" value="Metallo-hydrolase/oxidoreductase"/>
    <property type="match status" value="1"/>
</dbReference>
<reference evidence="1 2" key="1">
    <citation type="submission" date="2014-04" db="EMBL/GenBank/DDBJ databases">
        <authorList>
            <consortium name="DOE Joint Genome Institute"/>
            <person name="Kuo A."/>
            <person name="Kohler A."/>
            <person name="Costa M.D."/>
            <person name="Nagy L.G."/>
            <person name="Floudas D."/>
            <person name="Copeland A."/>
            <person name="Barry K.W."/>
            <person name="Cichocki N."/>
            <person name="Veneault-Fourrey C."/>
            <person name="LaButti K."/>
            <person name="Lindquist E.A."/>
            <person name="Lipzen A."/>
            <person name="Lundell T."/>
            <person name="Morin E."/>
            <person name="Murat C."/>
            <person name="Sun H."/>
            <person name="Tunlid A."/>
            <person name="Henrissat B."/>
            <person name="Grigoriev I.V."/>
            <person name="Hibbett D.S."/>
            <person name="Martin F."/>
            <person name="Nordberg H.P."/>
            <person name="Cantor M.N."/>
            <person name="Hua S.X."/>
        </authorList>
    </citation>
    <scope>NUCLEOTIDE SEQUENCE [LARGE SCALE GENOMIC DNA]</scope>
    <source>
        <strain evidence="1 2">441</strain>
    </source>
</reference>
<dbReference type="HOGENOM" id="CLU_016658_0_0_1"/>
<name>A0A0C9ZEE4_9AGAM</name>